<dbReference type="PANTHER" id="PTHR46776">
    <property type="entry name" value="CYCLIN-DEPENDENT KINASE INHIBITOR 4-RELATED"/>
    <property type="match status" value="1"/>
</dbReference>
<accession>A0AAD2EFS7</accession>
<dbReference type="Gene3D" id="4.10.365.10">
    <property type="entry name" value="p27"/>
    <property type="match status" value="1"/>
</dbReference>
<feature type="compositionally biased region" description="Polar residues" evidence="6">
    <location>
        <begin position="129"/>
        <end position="139"/>
    </location>
</feature>
<dbReference type="InterPro" id="IPR003175">
    <property type="entry name" value="CDI_dom"/>
</dbReference>
<evidence type="ECO:0000256" key="2">
    <source>
        <dbReference type="ARBA" id="ARBA00010274"/>
    </source>
</evidence>
<evidence type="ECO:0000256" key="3">
    <source>
        <dbReference type="ARBA" id="ARBA00023013"/>
    </source>
</evidence>
<evidence type="ECO:0000256" key="4">
    <source>
        <dbReference type="ARBA" id="ARBA00023306"/>
    </source>
</evidence>
<evidence type="ECO:0000313" key="8">
    <source>
        <dbReference type="EMBL" id="CAI9786325.1"/>
    </source>
</evidence>
<evidence type="ECO:0000256" key="1">
    <source>
        <dbReference type="ARBA" id="ARBA00004642"/>
    </source>
</evidence>
<dbReference type="AlphaFoldDB" id="A0AAD2EFS7"/>
<evidence type="ECO:0000259" key="7">
    <source>
        <dbReference type="Pfam" id="PF02234"/>
    </source>
</evidence>
<dbReference type="EMBL" id="OU503057">
    <property type="protein sequence ID" value="CAI9786325.1"/>
    <property type="molecule type" value="Genomic_DNA"/>
</dbReference>
<dbReference type="InterPro" id="IPR044275">
    <property type="entry name" value="KRP"/>
</dbReference>
<feature type="compositionally biased region" description="Basic and acidic residues" evidence="6">
    <location>
        <begin position="1"/>
        <end position="32"/>
    </location>
</feature>
<comment type="similarity">
    <text evidence="2 5">Belongs to the CDI family. ICK/KRP subfamily.</text>
</comment>
<proteinExistence type="inferred from homology"/>
<dbReference type="Proteomes" id="UP000834106">
    <property type="component" value="Chromosome 22"/>
</dbReference>
<dbReference type="GO" id="GO:0004861">
    <property type="term" value="F:cyclin-dependent protein serine/threonine kinase inhibitor activity"/>
    <property type="evidence" value="ECO:0007669"/>
    <property type="project" value="UniProtKB-UniRule"/>
</dbReference>
<protein>
    <recommendedName>
        <fullName evidence="5">Cyclin-dependent kinase inhibitor</fullName>
    </recommendedName>
</protein>
<comment type="subcellular location">
    <subcellularLocation>
        <location evidence="1">Nucleus</location>
        <location evidence="1">Nucleoplasm</location>
    </subcellularLocation>
</comment>
<keyword evidence="4" id="KW-0131">Cell cycle</keyword>
<organism evidence="8 9">
    <name type="scientific">Fraxinus pennsylvanica</name>
    <dbReference type="NCBI Taxonomy" id="56036"/>
    <lineage>
        <taxon>Eukaryota</taxon>
        <taxon>Viridiplantae</taxon>
        <taxon>Streptophyta</taxon>
        <taxon>Embryophyta</taxon>
        <taxon>Tracheophyta</taxon>
        <taxon>Spermatophyta</taxon>
        <taxon>Magnoliopsida</taxon>
        <taxon>eudicotyledons</taxon>
        <taxon>Gunneridae</taxon>
        <taxon>Pentapetalae</taxon>
        <taxon>asterids</taxon>
        <taxon>lamiids</taxon>
        <taxon>Lamiales</taxon>
        <taxon>Oleaceae</taxon>
        <taxon>Oleeae</taxon>
        <taxon>Fraxinus</taxon>
    </lineage>
</organism>
<keyword evidence="3 5" id="KW-0649">Protein kinase inhibitor</keyword>
<dbReference type="GO" id="GO:0005654">
    <property type="term" value="C:nucleoplasm"/>
    <property type="evidence" value="ECO:0007669"/>
    <property type="project" value="UniProtKB-SubCell"/>
</dbReference>
<evidence type="ECO:0000256" key="5">
    <source>
        <dbReference type="PIRNR" id="PIRNR017811"/>
    </source>
</evidence>
<dbReference type="Pfam" id="PF02234">
    <property type="entry name" value="CDI"/>
    <property type="match status" value="1"/>
</dbReference>
<feature type="region of interest" description="Disordered" evidence="6">
    <location>
        <begin position="1"/>
        <end position="45"/>
    </location>
</feature>
<gene>
    <name evidence="8" type="ORF">FPE_LOCUS33755</name>
</gene>
<reference evidence="8" key="1">
    <citation type="submission" date="2023-05" db="EMBL/GenBank/DDBJ databases">
        <authorList>
            <person name="Huff M."/>
        </authorList>
    </citation>
    <scope>NUCLEOTIDE SEQUENCE</scope>
</reference>
<feature type="region of interest" description="Disordered" evidence="6">
    <location>
        <begin position="122"/>
        <end position="145"/>
    </location>
</feature>
<sequence length="191" mass="21514">MGDELRKCKSEKVMEGGAEKKAMAEVTKESSGKKRKLQSDSSQFENHEVNLVSPAIFETSYCSKDQKSSGFVKENLSSSDLKTEGYETEISVPINNVSSGETSPTREIYGDSEKSLLVFLPQSKKKEPSSPTNSRQIISSADGKMPSAKELEEFFAAEEKYQQQRFAKKYNYDIVNDVPLEGRYEWVRLKP</sequence>
<dbReference type="PIRSF" id="PIRSF017811">
    <property type="entry name" value="CDK_inhib_pln"/>
    <property type="match status" value="1"/>
</dbReference>
<dbReference type="GO" id="GO:0051726">
    <property type="term" value="P:regulation of cell cycle"/>
    <property type="evidence" value="ECO:0007669"/>
    <property type="project" value="InterPro"/>
</dbReference>
<dbReference type="InterPro" id="IPR044898">
    <property type="entry name" value="CDI_dom_sf"/>
</dbReference>
<name>A0AAD2EFS7_9LAMI</name>
<feature type="domain" description="Cyclin-dependent kinase inhibitor" evidence="7">
    <location>
        <begin position="145"/>
        <end position="189"/>
    </location>
</feature>
<keyword evidence="9" id="KW-1185">Reference proteome</keyword>
<evidence type="ECO:0000256" key="6">
    <source>
        <dbReference type="SAM" id="MobiDB-lite"/>
    </source>
</evidence>
<evidence type="ECO:0000313" key="9">
    <source>
        <dbReference type="Proteomes" id="UP000834106"/>
    </source>
</evidence>